<dbReference type="AlphaFoldDB" id="A0A9Q1FHQ5"/>
<sequence length="89" mass="9911">METLKSLSAQMRPQEAAMGRHDYQLQDVMETFSEQVDQLEPPRKGQRLMFLWPAILEASTPDPTKDSVSGGTVTAPQLPSPPCLFRVPV</sequence>
<evidence type="ECO:0000313" key="3">
    <source>
        <dbReference type="Proteomes" id="UP001152622"/>
    </source>
</evidence>
<feature type="compositionally biased region" description="Polar residues" evidence="1">
    <location>
        <begin position="66"/>
        <end position="77"/>
    </location>
</feature>
<evidence type="ECO:0000313" key="2">
    <source>
        <dbReference type="EMBL" id="KAJ8359167.1"/>
    </source>
</evidence>
<reference evidence="2" key="1">
    <citation type="journal article" date="2023" name="Science">
        <title>Genome structures resolve the early diversification of teleost fishes.</title>
        <authorList>
            <person name="Parey E."/>
            <person name="Louis A."/>
            <person name="Montfort J."/>
            <person name="Bouchez O."/>
            <person name="Roques C."/>
            <person name="Iampietro C."/>
            <person name="Lluch J."/>
            <person name="Castinel A."/>
            <person name="Donnadieu C."/>
            <person name="Desvignes T."/>
            <person name="Floi Bucao C."/>
            <person name="Jouanno E."/>
            <person name="Wen M."/>
            <person name="Mejri S."/>
            <person name="Dirks R."/>
            <person name="Jansen H."/>
            <person name="Henkel C."/>
            <person name="Chen W.J."/>
            <person name="Zahm M."/>
            <person name="Cabau C."/>
            <person name="Klopp C."/>
            <person name="Thompson A.W."/>
            <person name="Robinson-Rechavi M."/>
            <person name="Braasch I."/>
            <person name="Lecointre G."/>
            <person name="Bobe J."/>
            <person name="Postlethwait J.H."/>
            <person name="Berthelot C."/>
            <person name="Roest Crollius H."/>
            <person name="Guiguen Y."/>
        </authorList>
    </citation>
    <scope>NUCLEOTIDE SEQUENCE</scope>
    <source>
        <strain evidence="2">WJC10195</strain>
    </source>
</reference>
<accession>A0A9Q1FHQ5</accession>
<feature type="region of interest" description="Disordered" evidence="1">
    <location>
        <begin position="59"/>
        <end position="81"/>
    </location>
</feature>
<comment type="caution">
    <text evidence="2">The sequence shown here is derived from an EMBL/GenBank/DDBJ whole genome shotgun (WGS) entry which is preliminary data.</text>
</comment>
<organism evidence="2 3">
    <name type="scientific">Synaphobranchus kaupii</name>
    <name type="common">Kaup's arrowtooth eel</name>
    <dbReference type="NCBI Taxonomy" id="118154"/>
    <lineage>
        <taxon>Eukaryota</taxon>
        <taxon>Metazoa</taxon>
        <taxon>Chordata</taxon>
        <taxon>Craniata</taxon>
        <taxon>Vertebrata</taxon>
        <taxon>Euteleostomi</taxon>
        <taxon>Actinopterygii</taxon>
        <taxon>Neopterygii</taxon>
        <taxon>Teleostei</taxon>
        <taxon>Anguilliformes</taxon>
        <taxon>Synaphobranchidae</taxon>
        <taxon>Synaphobranchus</taxon>
    </lineage>
</organism>
<proteinExistence type="predicted"/>
<keyword evidence="3" id="KW-1185">Reference proteome</keyword>
<name>A0A9Q1FHQ5_SYNKA</name>
<dbReference type="Proteomes" id="UP001152622">
    <property type="component" value="Chromosome 5"/>
</dbReference>
<protein>
    <submittedName>
        <fullName evidence="2">Uncharacterized protein</fullName>
    </submittedName>
</protein>
<evidence type="ECO:0000256" key="1">
    <source>
        <dbReference type="SAM" id="MobiDB-lite"/>
    </source>
</evidence>
<dbReference type="EMBL" id="JAINUF010000005">
    <property type="protein sequence ID" value="KAJ8359167.1"/>
    <property type="molecule type" value="Genomic_DNA"/>
</dbReference>
<gene>
    <name evidence="2" type="ORF">SKAU_G00156920</name>
</gene>